<name>A0A074LR87_9BACL</name>
<keyword evidence="5 8" id="KW-0482">Metalloprotease</keyword>
<comment type="function">
    <text evidence="8">Broad specificity carboxypetidase that releases amino acids sequentially from the C-terminus, including neutral, aromatic, polar and basic residues.</text>
</comment>
<comment type="cofactor">
    <cofactor evidence="9">
        <name>Zn(2+)</name>
        <dbReference type="ChEBI" id="CHEBI:29105"/>
    </cofactor>
    <text evidence="9">Binds 1 zinc ion per subunit.</text>
</comment>
<evidence type="ECO:0000256" key="3">
    <source>
        <dbReference type="ARBA" id="ARBA00022723"/>
    </source>
</evidence>
<evidence type="ECO:0000256" key="1">
    <source>
        <dbReference type="ARBA" id="ARBA00022645"/>
    </source>
</evidence>
<dbReference type="OrthoDB" id="9772308at2"/>
<sequence length="501" mass="58060">MSATTIENFKALVKRMKQLEEATALMFWDLRTGTPKKGVEQRSEVVGMLSGDQFKLSVSEEMGRYLAELTQPDVLETLDEITRASVLERKKEYDRSKKIPPQKYQDFVVLTSKAEYAWQEAKAKNDFESFRPHLEKIVDTVREFIELWGYDENKYDTLLDQYEPGMTVAKIDAIFAPLRERTVALVKKISEREQVRRDFLNQEFPKADQRKFCEFILTQLGYDFEAGRLDESAHPFAIGLNPGDVRITTRFNPNDMQSSLFGTIHECGHAMYEQNISKDLIGTFLATGTSMGIHESQSRFWENMIGRSREFWSRYYDDLKARFPQQFEGVSVDEFYDAINLVEPSLIRVDADELTYNLHIMIRYEIEKDLINGNIAVADLPRIWNEKMEEYLGIRPENDTTGVLQDIHWAGGSFGYFASYSLGNIYSAQFQAAIARAIPDYREKVAAGDTSELKQWLIENVYRYGKSRQPAQIIFDATGEEINPKYLIEYLETKYESIYKI</sequence>
<evidence type="ECO:0000313" key="12">
    <source>
        <dbReference type="Proteomes" id="UP000027931"/>
    </source>
</evidence>
<dbReference type="GO" id="GO:0006508">
    <property type="term" value="P:proteolysis"/>
    <property type="evidence" value="ECO:0007669"/>
    <property type="project" value="UniProtKB-UniRule"/>
</dbReference>
<dbReference type="EMBL" id="JMIR01000003">
    <property type="protein sequence ID" value="KEO84611.1"/>
    <property type="molecule type" value="Genomic_DNA"/>
</dbReference>
<keyword evidence="9" id="KW-0862">Zinc</keyword>
<evidence type="ECO:0000256" key="6">
    <source>
        <dbReference type="ARBA" id="ARBA00052755"/>
    </source>
</evidence>
<dbReference type="PROSITE" id="PS52034">
    <property type="entry name" value="PEPTIDASE_M32"/>
    <property type="match status" value="1"/>
</dbReference>
<protein>
    <recommendedName>
        <fullName evidence="8">Metal-dependent carboxypeptidase</fullName>
        <ecNumber evidence="8">3.4.17.19</ecNumber>
    </recommendedName>
</protein>
<dbReference type="GO" id="GO:0004181">
    <property type="term" value="F:metallocarboxypeptidase activity"/>
    <property type="evidence" value="ECO:0007669"/>
    <property type="project" value="UniProtKB-UniRule"/>
</dbReference>
<comment type="similarity">
    <text evidence="7 8">Belongs to the peptidase M32 family.</text>
</comment>
<keyword evidence="12" id="KW-1185">Reference proteome</keyword>
<dbReference type="PRINTS" id="PR00998">
    <property type="entry name" value="CRBOXYPTASET"/>
</dbReference>
<feature type="binding site" evidence="9">
    <location>
        <position position="295"/>
    </location>
    <ligand>
        <name>Zn(2+)</name>
        <dbReference type="ChEBI" id="CHEBI:29105"/>
        <note>catalytic</note>
    </ligand>
</feature>
<reference evidence="11 12" key="1">
    <citation type="journal article" date="2013" name="Int. J. Syst. Evol. Microbiol.">
        <title>Tumebacillus flagellatus sp. nov., an alpha-amylase/pullulanase-producing bacterium isolated from cassava wastewater.</title>
        <authorList>
            <person name="Wang Q."/>
            <person name="Xie N."/>
            <person name="Qin Y."/>
            <person name="Shen N."/>
            <person name="Zhu J."/>
            <person name="Mi H."/>
            <person name="Huang R."/>
        </authorList>
    </citation>
    <scope>NUCLEOTIDE SEQUENCE [LARGE SCALE GENOMIC DNA]</scope>
    <source>
        <strain evidence="11 12">GST4</strain>
    </source>
</reference>
<comment type="catalytic activity">
    <reaction evidence="6 8">
        <text>Release of a C-terminal amino acid with broad specificity, except for -Pro.</text>
        <dbReference type="EC" id="3.4.17.19"/>
    </reaction>
</comment>
<dbReference type="AlphaFoldDB" id="A0A074LR87"/>
<dbReference type="EC" id="3.4.17.19" evidence="8"/>
<evidence type="ECO:0000256" key="9">
    <source>
        <dbReference type="PIRSR" id="PIRSR006615-1"/>
    </source>
</evidence>
<dbReference type="eggNOG" id="COG2317">
    <property type="taxonomic scope" value="Bacteria"/>
</dbReference>
<evidence type="ECO:0000256" key="10">
    <source>
        <dbReference type="PIRSR" id="PIRSR006615-2"/>
    </source>
</evidence>
<keyword evidence="3 8" id="KW-0479">Metal-binding</keyword>
<dbReference type="FunFam" id="1.10.1370.30:FF:000003">
    <property type="entry name" value="Thermostable carboxypeptidase 1"/>
    <property type="match status" value="1"/>
</dbReference>
<accession>A0A074LR87</accession>
<dbReference type="Proteomes" id="UP000027931">
    <property type="component" value="Unassembled WGS sequence"/>
</dbReference>
<gene>
    <name evidence="11" type="ORF">EL26_03585</name>
</gene>
<evidence type="ECO:0000256" key="2">
    <source>
        <dbReference type="ARBA" id="ARBA00022670"/>
    </source>
</evidence>
<evidence type="ECO:0000313" key="11">
    <source>
        <dbReference type="EMBL" id="KEO84611.1"/>
    </source>
</evidence>
<evidence type="ECO:0000256" key="4">
    <source>
        <dbReference type="ARBA" id="ARBA00022801"/>
    </source>
</evidence>
<dbReference type="PANTHER" id="PTHR34217:SF1">
    <property type="entry name" value="CARBOXYPEPTIDASE 1"/>
    <property type="match status" value="1"/>
</dbReference>
<dbReference type="MEROPS" id="M32.006"/>
<dbReference type="PANTHER" id="PTHR34217">
    <property type="entry name" value="METAL-DEPENDENT CARBOXYPEPTIDASE"/>
    <property type="match status" value="1"/>
</dbReference>
<dbReference type="SUPFAM" id="SSF55486">
    <property type="entry name" value="Metalloproteases ('zincins'), catalytic domain"/>
    <property type="match status" value="1"/>
</dbReference>
<dbReference type="GO" id="GO:0008270">
    <property type="term" value="F:zinc ion binding"/>
    <property type="evidence" value="ECO:0007669"/>
    <property type="project" value="UniProtKB-ARBA"/>
</dbReference>
<feature type="active site" description="Proton donor/acceptor" evidence="10">
    <location>
        <position position="266"/>
    </location>
</feature>
<keyword evidence="4 8" id="KW-0378">Hydrolase</keyword>
<dbReference type="PIRSF" id="PIRSF006615">
    <property type="entry name" value="Zn_crbxpep_Taq"/>
    <property type="match status" value="1"/>
</dbReference>
<evidence type="ECO:0000256" key="5">
    <source>
        <dbReference type="ARBA" id="ARBA00023049"/>
    </source>
</evidence>
<keyword evidence="2 8" id="KW-0645">Protease</keyword>
<dbReference type="RefSeq" id="WP_038084507.1">
    <property type="nucleotide sequence ID" value="NZ_JMIR01000003.1"/>
</dbReference>
<dbReference type="InterPro" id="IPR001333">
    <property type="entry name" value="Peptidase_M32_Taq"/>
</dbReference>
<evidence type="ECO:0000256" key="8">
    <source>
        <dbReference type="PIRNR" id="PIRNR006615"/>
    </source>
</evidence>
<feature type="binding site" evidence="9">
    <location>
        <position position="265"/>
    </location>
    <ligand>
        <name>Zn(2+)</name>
        <dbReference type="ChEBI" id="CHEBI:29105"/>
        <note>catalytic</note>
    </ligand>
</feature>
<dbReference type="Pfam" id="PF02074">
    <property type="entry name" value="Peptidase_M32"/>
    <property type="match status" value="1"/>
</dbReference>
<evidence type="ECO:0000256" key="7">
    <source>
        <dbReference type="ARBA" id="ARBA00061580"/>
    </source>
</evidence>
<feature type="binding site" evidence="9">
    <location>
        <position position="269"/>
    </location>
    <ligand>
        <name>Zn(2+)</name>
        <dbReference type="ChEBI" id="CHEBI:29105"/>
        <note>catalytic</note>
    </ligand>
</feature>
<dbReference type="Gene3D" id="1.10.1370.30">
    <property type="match status" value="1"/>
</dbReference>
<dbReference type="CDD" id="cd06460">
    <property type="entry name" value="M32_Taq"/>
    <property type="match status" value="1"/>
</dbReference>
<keyword evidence="1 8" id="KW-0121">Carboxypeptidase</keyword>
<proteinExistence type="inferred from homology"/>
<comment type="caution">
    <text evidence="11">The sequence shown here is derived from an EMBL/GenBank/DDBJ whole genome shotgun (WGS) entry which is preliminary data.</text>
</comment>
<organism evidence="11 12">
    <name type="scientific">Tumebacillus flagellatus</name>
    <dbReference type="NCBI Taxonomy" id="1157490"/>
    <lineage>
        <taxon>Bacteria</taxon>
        <taxon>Bacillati</taxon>
        <taxon>Bacillota</taxon>
        <taxon>Bacilli</taxon>
        <taxon>Bacillales</taxon>
        <taxon>Alicyclobacillaceae</taxon>
        <taxon>Tumebacillus</taxon>
    </lineage>
</organism>